<keyword evidence="10" id="KW-1185">Reference proteome</keyword>
<keyword evidence="4 6" id="KW-1133">Transmembrane helix</keyword>
<feature type="domain" description="ABC transmembrane type-1" evidence="7">
    <location>
        <begin position="125"/>
        <end position="231"/>
    </location>
</feature>
<sequence length="250" mass="26916">MQHSVADRAVRTVSLPDAALPSDHPILATGVCHAAPPVAGFDGPDIFALRSVADATRLRAALDGQARRPLVIGGGCIGLELAAVAAAAGWQKQGRCRADDCPRARPAPLDPLSPDERFSPWTRVRGAIIAIPKGEIEAARALGLGPWLRLRLVVMPRAIRIAWPAYTNEVVYQIQATSLVSVITIMDITGVTRAIGTRDFRFYEAFGMAAAMYLLLVYGVLLIAARIEHRLAAHTRRSPAPARLIPDLTR</sequence>
<dbReference type="Gene3D" id="1.10.3720.10">
    <property type="entry name" value="MetI-like"/>
    <property type="match status" value="1"/>
</dbReference>
<name>A0A4U0R916_9RHOB</name>
<dbReference type="PANTHER" id="PTHR30614:SF0">
    <property type="entry name" value="L-CYSTINE TRANSPORT SYSTEM PERMEASE PROTEIN TCYL"/>
    <property type="match status" value="1"/>
</dbReference>
<keyword evidence="5 6" id="KW-0472">Membrane</keyword>
<dbReference type="InterPro" id="IPR023753">
    <property type="entry name" value="FAD/NAD-binding_dom"/>
</dbReference>
<dbReference type="AlphaFoldDB" id="A0A4U0R916"/>
<dbReference type="InterPro" id="IPR036188">
    <property type="entry name" value="FAD/NAD-bd_sf"/>
</dbReference>
<dbReference type="InterPro" id="IPR043429">
    <property type="entry name" value="ArtM/GltK/GlnP/TcyL/YhdX-like"/>
</dbReference>
<dbReference type="InterPro" id="IPR035906">
    <property type="entry name" value="MetI-like_sf"/>
</dbReference>
<keyword evidence="3" id="KW-0029">Amino-acid transport</keyword>
<dbReference type="CDD" id="cd06261">
    <property type="entry name" value="TM_PBP2"/>
    <property type="match status" value="1"/>
</dbReference>
<dbReference type="Pfam" id="PF00528">
    <property type="entry name" value="BPD_transp_1"/>
    <property type="match status" value="1"/>
</dbReference>
<feature type="transmembrane region" description="Helical" evidence="6">
    <location>
        <begin position="205"/>
        <end position="227"/>
    </location>
</feature>
<evidence type="ECO:0000256" key="6">
    <source>
        <dbReference type="SAM" id="Phobius"/>
    </source>
</evidence>
<evidence type="ECO:0000256" key="1">
    <source>
        <dbReference type="ARBA" id="ARBA00004651"/>
    </source>
</evidence>
<keyword evidence="3" id="KW-0813">Transport</keyword>
<evidence type="ECO:0000256" key="5">
    <source>
        <dbReference type="ARBA" id="ARBA00023136"/>
    </source>
</evidence>
<dbReference type="InterPro" id="IPR000515">
    <property type="entry name" value="MetI-like"/>
</dbReference>
<dbReference type="EMBL" id="SUNI01000013">
    <property type="protein sequence ID" value="TJZ90930.1"/>
    <property type="molecule type" value="Genomic_DNA"/>
</dbReference>
<dbReference type="Pfam" id="PF07992">
    <property type="entry name" value="Pyr_redox_2"/>
    <property type="match status" value="1"/>
</dbReference>
<dbReference type="GO" id="GO:0006865">
    <property type="term" value="P:amino acid transport"/>
    <property type="evidence" value="ECO:0007669"/>
    <property type="project" value="UniProtKB-KW"/>
</dbReference>
<comment type="subcellular location">
    <subcellularLocation>
        <location evidence="1">Cell membrane</location>
        <topology evidence="1">Multi-pass membrane protein</topology>
    </subcellularLocation>
</comment>
<feature type="domain" description="FAD/NAD(P)-binding" evidence="8">
    <location>
        <begin position="18"/>
        <end position="89"/>
    </location>
</feature>
<dbReference type="SUPFAM" id="SSF161098">
    <property type="entry name" value="MetI-like"/>
    <property type="match status" value="1"/>
</dbReference>
<gene>
    <name evidence="9" type="ORF">FA743_13570</name>
</gene>
<accession>A0A4U0R916</accession>
<evidence type="ECO:0000256" key="4">
    <source>
        <dbReference type="ARBA" id="ARBA00022989"/>
    </source>
</evidence>
<dbReference type="Gene3D" id="3.50.50.60">
    <property type="entry name" value="FAD/NAD(P)-binding domain"/>
    <property type="match status" value="2"/>
</dbReference>
<dbReference type="OrthoDB" id="9814550at2"/>
<dbReference type="PANTHER" id="PTHR30614">
    <property type="entry name" value="MEMBRANE COMPONENT OF AMINO ACID ABC TRANSPORTER"/>
    <property type="match status" value="1"/>
</dbReference>
<evidence type="ECO:0000259" key="7">
    <source>
        <dbReference type="Pfam" id="PF00528"/>
    </source>
</evidence>
<reference evidence="9 10" key="1">
    <citation type="submission" date="2019-04" db="EMBL/GenBank/DDBJ databases">
        <authorList>
            <person name="Li J."/>
        </authorList>
    </citation>
    <scope>NUCLEOTIDE SEQUENCE [LARGE SCALE GENOMIC DNA]</scope>
    <source>
        <strain evidence="9 10">KCTC 42687</strain>
    </source>
</reference>
<dbReference type="GO" id="GO:0005886">
    <property type="term" value="C:plasma membrane"/>
    <property type="evidence" value="ECO:0007669"/>
    <property type="project" value="UniProtKB-SubCell"/>
</dbReference>
<dbReference type="SUPFAM" id="SSF51905">
    <property type="entry name" value="FAD/NAD(P)-binding domain"/>
    <property type="match status" value="1"/>
</dbReference>
<dbReference type="GO" id="GO:0055085">
    <property type="term" value="P:transmembrane transport"/>
    <property type="evidence" value="ECO:0007669"/>
    <property type="project" value="InterPro"/>
</dbReference>
<dbReference type="GO" id="GO:0016491">
    <property type="term" value="F:oxidoreductase activity"/>
    <property type="evidence" value="ECO:0007669"/>
    <property type="project" value="InterPro"/>
</dbReference>
<organism evidence="9 10">
    <name type="scientific">Paracoccus gahaiensis</name>
    <dbReference type="NCBI Taxonomy" id="1706839"/>
    <lineage>
        <taxon>Bacteria</taxon>
        <taxon>Pseudomonadati</taxon>
        <taxon>Pseudomonadota</taxon>
        <taxon>Alphaproteobacteria</taxon>
        <taxon>Rhodobacterales</taxon>
        <taxon>Paracoccaceae</taxon>
        <taxon>Paracoccus</taxon>
    </lineage>
</organism>
<comment type="caution">
    <text evidence="9">The sequence shown here is derived from an EMBL/GenBank/DDBJ whole genome shotgun (WGS) entry which is preliminary data.</text>
</comment>
<evidence type="ECO:0000313" key="10">
    <source>
        <dbReference type="Proteomes" id="UP000309747"/>
    </source>
</evidence>
<protein>
    <submittedName>
        <fullName evidence="9">ABC transporter permease subunit</fullName>
    </submittedName>
</protein>
<evidence type="ECO:0000256" key="2">
    <source>
        <dbReference type="ARBA" id="ARBA00022692"/>
    </source>
</evidence>
<proteinExistence type="predicted"/>
<evidence type="ECO:0000259" key="8">
    <source>
        <dbReference type="Pfam" id="PF07992"/>
    </source>
</evidence>
<evidence type="ECO:0000256" key="3">
    <source>
        <dbReference type="ARBA" id="ARBA00022970"/>
    </source>
</evidence>
<keyword evidence="2 6" id="KW-0812">Transmembrane</keyword>
<dbReference type="Proteomes" id="UP000309747">
    <property type="component" value="Unassembled WGS sequence"/>
</dbReference>
<evidence type="ECO:0000313" key="9">
    <source>
        <dbReference type="EMBL" id="TJZ90930.1"/>
    </source>
</evidence>